<dbReference type="AlphaFoldDB" id="X1MB52"/>
<accession>X1MB52</accession>
<name>X1MB52_9ZZZZ</name>
<evidence type="ECO:0000313" key="1">
    <source>
        <dbReference type="EMBL" id="GAI28483.1"/>
    </source>
</evidence>
<sequence>MTPVISSDGYKFTNIVKERVNWVWQYTLLS</sequence>
<protein>
    <submittedName>
        <fullName evidence="1">Uncharacterized protein</fullName>
    </submittedName>
</protein>
<dbReference type="EMBL" id="BARV01020540">
    <property type="protein sequence ID" value="GAI28483.1"/>
    <property type="molecule type" value="Genomic_DNA"/>
</dbReference>
<feature type="non-terminal residue" evidence="1">
    <location>
        <position position="30"/>
    </location>
</feature>
<gene>
    <name evidence="1" type="ORF">S06H3_34256</name>
</gene>
<reference evidence="1" key="1">
    <citation type="journal article" date="2014" name="Front. Microbiol.">
        <title>High frequency of phylogenetically diverse reductive dehalogenase-homologous genes in deep subseafloor sedimentary metagenomes.</title>
        <authorList>
            <person name="Kawai M."/>
            <person name="Futagami T."/>
            <person name="Toyoda A."/>
            <person name="Takaki Y."/>
            <person name="Nishi S."/>
            <person name="Hori S."/>
            <person name="Arai W."/>
            <person name="Tsubouchi T."/>
            <person name="Morono Y."/>
            <person name="Uchiyama I."/>
            <person name="Ito T."/>
            <person name="Fujiyama A."/>
            <person name="Inagaki F."/>
            <person name="Takami H."/>
        </authorList>
    </citation>
    <scope>NUCLEOTIDE SEQUENCE</scope>
    <source>
        <strain evidence="1">Expedition CK06-06</strain>
    </source>
</reference>
<organism evidence="1">
    <name type="scientific">marine sediment metagenome</name>
    <dbReference type="NCBI Taxonomy" id="412755"/>
    <lineage>
        <taxon>unclassified sequences</taxon>
        <taxon>metagenomes</taxon>
        <taxon>ecological metagenomes</taxon>
    </lineage>
</organism>
<comment type="caution">
    <text evidence="1">The sequence shown here is derived from an EMBL/GenBank/DDBJ whole genome shotgun (WGS) entry which is preliminary data.</text>
</comment>
<proteinExistence type="predicted"/>